<dbReference type="PANTHER" id="PTHR33110">
    <property type="entry name" value="F-BOX/KELCH-REPEAT PROTEIN-RELATED"/>
    <property type="match status" value="1"/>
</dbReference>
<evidence type="ECO:0008006" key="5">
    <source>
        <dbReference type="Google" id="ProtNLM"/>
    </source>
</evidence>
<feature type="compositionally biased region" description="Pro residues" evidence="1">
    <location>
        <begin position="102"/>
        <end position="131"/>
    </location>
</feature>
<name>A0A6V7PEC8_ANACO</name>
<dbReference type="EMBL" id="LR862147">
    <property type="protein sequence ID" value="CAD1828938.1"/>
    <property type="molecule type" value="Genomic_DNA"/>
</dbReference>
<evidence type="ECO:0000259" key="3">
    <source>
        <dbReference type="Pfam" id="PF03478"/>
    </source>
</evidence>
<dbReference type="AlphaFoldDB" id="A0A6V7PEC8"/>
<feature type="domain" description="F-box" evidence="2">
    <location>
        <begin position="23"/>
        <end position="54"/>
    </location>
</feature>
<dbReference type="InterPro" id="IPR005174">
    <property type="entry name" value="KIB1-4_b-propeller"/>
</dbReference>
<feature type="region of interest" description="Disordered" evidence="1">
    <location>
        <begin position="91"/>
        <end position="137"/>
    </location>
</feature>
<sequence length="310" mass="33656">MSESSASAGDGDSGNELWAPPFPGDILPRIVARLTCADHAALRATCKSWRTIFSAIPPSPHPGLLPFLLLPPHFALPDPLCLSHRTPPYTPPFPTTLSAPSSPSPPRPQPFRFPLLPPRQPPQSHIPPAPLPLRHHPPRLRRLLPRLAHPPRPHLPHLPPQPLTAATIPLPPRSPPLRHLAALVRLAVLSADPTDDPSSFILVLVLGNTISARVITCGPSDGYAAWRHHTYRGFPAYGVTDLIFHHGLCFAAVMWRTIGDVVLGPGTQLPSSISTPLRHSRGSAGFRSQKMMSKRTTPTSLSSRLAIYCL</sequence>
<protein>
    <recommendedName>
        <fullName evidence="5">F-box domain-containing protein</fullName>
    </recommendedName>
</protein>
<evidence type="ECO:0000313" key="4">
    <source>
        <dbReference type="EMBL" id="CAD1828938.1"/>
    </source>
</evidence>
<reference evidence="4" key="1">
    <citation type="submission" date="2020-07" db="EMBL/GenBank/DDBJ databases">
        <authorList>
            <person name="Lin J."/>
        </authorList>
    </citation>
    <scope>NUCLEOTIDE SEQUENCE</scope>
</reference>
<evidence type="ECO:0000256" key="1">
    <source>
        <dbReference type="SAM" id="MobiDB-lite"/>
    </source>
</evidence>
<gene>
    <name evidence="4" type="ORF">CB5_LOCUS12149</name>
</gene>
<dbReference type="Pfam" id="PF00646">
    <property type="entry name" value="F-box"/>
    <property type="match status" value="1"/>
</dbReference>
<dbReference type="PANTHER" id="PTHR33110:SF71">
    <property type="entry name" value="F-BOX_KELCH-REPEAT PROTEIN"/>
    <property type="match status" value="1"/>
</dbReference>
<proteinExistence type="predicted"/>
<dbReference type="InterPro" id="IPR001810">
    <property type="entry name" value="F-box_dom"/>
</dbReference>
<organism evidence="4">
    <name type="scientific">Ananas comosus var. bracteatus</name>
    <name type="common">red pineapple</name>
    <dbReference type="NCBI Taxonomy" id="296719"/>
    <lineage>
        <taxon>Eukaryota</taxon>
        <taxon>Viridiplantae</taxon>
        <taxon>Streptophyta</taxon>
        <taxon>Embryophyta</taxon>
        <taxon>Tracheophyta</taxon>
        <taxon>Spermatophyta</taxon>
        <taxon>Magnoliopsida</taxon>
        <taxon>Liliopsida</taxon>
        <taxon>Poales</taxon>
        <taxon>Bromeliaceae</taxon>
        <taxon>Bromelioideae</taxon>
        <taxon>Ananas</taxon>
    </lineage>
</organism>
<feature type="domain" description="KIB1-4 beta-propeller" evidence="3">
    <location>
        <begin position="161"/>
        <end position="252"/>
    </location>
</feature>
<accession>A0A6V7PEC8</accession>
<evidence type="ECO:0000259" key="2">
    <source>
        <dbReference type="Pfam" id="PF00646"/>
    </source>
</evidence>
<dbReference type="Pfam" id="PF03478">
    <property type="entry name" value="Beta-prop_KIB1-4"/>
    <property type="match status" value="1"/>
</dbReference>